<dbReference type="eggNOG" id="KOG0725">
    <property type="taxonomic scope" value="Eukaryota"/>
</dbReference>
<gene>
    <name evidence="3" type="ORF">PVAR5_0442</name>
</gene>
<dbReference type="AlphaFoldDB" id="V5HRB9"/>
<dbReference type="EMBL" id="BAUL01000008">
    <property type="protein sequence ID" value="GAD91860.1"/>
    <property type="molecule type" value="Genomic_DNA"/>
</dbReference>
<reference evidence="4" key="1">
    <citation type="journal article" date="2014" name="Genome Announc.">
        <title>Draft genome sequence of the formaldehyde-resistant fungus Byssochlamys spectabilis No. 5 (anamorph Paecilomyces variotii No. 5) (NBRC109023).</title>
        <authorList>
            <person name="Oka T."/>
            <person name="Ekino K."/>
            <person name="Fukuda K."/>
            <person name="Nomura Y."/>
        </authorList>
    </citation>
    <scope>NUCLEOTIDE SEQUENCE [LARGE SCALE GENOMIC DNA]</scope>
    <source>
        <strain evidence="4">No. 5 / NBRC 109023</strain>
    </source>
</reference>
<dbReference type="PRINTS" id="PR00080">
    <property type="entry name" value="SDRFAMILY"/>
</dbReference>
<dbReference type="FunFam" id="3.40.50.720:FF:000084">
    <property type="entry name" value="Short-chain dehydrogenase reductase"/>
    <property type="match status" value="1"/>
</dbReference>
<evidence type="ECO:0000313" key="4">
    <source>
        <dbReference type="Proteomes" id="UP000018001"/>
    </source>
</evidence>
<dbReference type="Proteomes" id="UP000018001">
    <property type="component" value="Unassembled WGS sequence"/>
</dbReference>
<dbReference type="InParanoid" id="V5HRB9"/>
<dbReference type="InterPro" id="IPR020904">
    <property type="entry name" value="Sc_DH/Rdtase_CS"/>
</dbReference>
<proteinExistence type="inferred from homology"/>
<dbReference type="Gene3D" id="3.40.50.720">
    <property type="entry name" value="NAD(P)-binding Rossmann-like Domain"/>
    <property type="match status" value="1"/>
</dbReference>
<dbReference type="InterPro" id="IPR036291">
    <property type="entry name" value="NAD(P)-bd_dom_sf"/>
</dbReference>
<dbReference type="PROSITE" id="PS00061">
    <property type="entry name" value="ADH_SHORT"/>
    <property type="match status" value="1"/>
</dbReference>
<dbReference type="GO" id="GO:0016616">
    <property type="term" value="F:oxidoreductase activity, acting on the CH-OH group of donors, NAD or NADP as acceptor"/>
    <property type="evidence" value="ECO:0007669"/>
    <property type="project" value="TreeGrafter"/>
</dbReference>
<evidence type="ECO:0000313" key="3">
    <source>
        <dbReference type="EMBL" id="GAD91860.1"/>
    </source>
</evidence>
<keyword evidence="4" id="KW-1185">Reference proteome</keyword>
<dbReference type="Pfam" id="PF13561">
    <property type="entry name" value="adh_short_C2"/>
    <property type="match status" value="1"/>
</dbReference>
<dbReference type="CDD" id="cd05233">
    <property type="entry name" value="SDR_c"/>
    <property type="match status" value="1"/>
</dbReference>
<dbReference type="HOGENOM" id="CLU_010194_1_0_1"/>
<dbReference type="InterPro" id="IPR002347">
    <property type="entry name" value="SDR_fam"/>
</dbReference>
<keyword evidence="2" id="KW-0521">NADP</keyword>
<organism evidence="3 4">
    <name type="scientific">Byssochlamys spectabilis (strain No. 5 / NBRC 109023)</name>
    <name type="common">Paecilomyces variotii</name>
    <dbReference type="NCBI Taxonomy" id="1356009"/>
    <lineage>
        <taxon>Eukaryota</taxon>
        <taxon>Fungi</taxon>
        <taxon>Dikarya</taxon>
        <taxon>Ascomycota</taxon>
        <taxon>Pezizomycotina</taxon>
        <taxon>Eurotiomycetes</taxon>
        <taxon>Eurotiomycetidae</taxon>
        <taxon>Eurotiales</taxon>
        <taxon>Thermoascaceae</taxon>
        <taxon>Paecilomyces</taxon>
    </lineage>
</organism>
<name>V5HRB9_BYSSN</name>
<sequence length="310" mass="32560">MNIPSFTVSGVATGGYPAAGSLSGLSTIQLTTHFIAALIYADIGHIPGKVSIITGSSSGLGRAIALKFADHGAAVVCADRDPTSRGRKDGATHEVLQKRGQRSIFVPTDVSEETGVQKLIQEAVREYGQLDIMVNNAGIAHEAPQPRPIWQTPVDVFDSTWQVNVRGVFLGCKFAGEQMLQQIKSSNKARNGTIINIASVLGVLGKNGTPAYAAAKGAVIAMTRTAAMDFAPHGIYCNSILPGFTRTNMISAMTGNPDMEKVLAKGHPLQRLGEPEEIANAALFLASEMSNGITALNMPVDGGLHGKLGL</sequence>
<dbReference type="SUPFAM" id="SSF51735">
    <property type="entry name" value="NAD(P)-binding Rossmann-fold domains"/>
    <property type="match status" value="1"/>
</dbReference>
<protein>
    <submittedName>
        <fullName evidence="3">Uncharacterized protein</fullName>
    </submittedName>
</protein>
<dbReference type="PANTHER" id="PTHR42760">
    <property type="entry name" value="SHORT-CHAIN DEHYDROGENASES/REDUCTASES FAMILY MEMBER"/>
    <property type="match status" value="1"/>
</dbReference>
<dbReference type="PRINTS" id="PR00081">
    <property type="entry name" value="GDHRDH"/>
</dbReference>
<comment type="caution">
    <text evidence="3">The sequence shown here is derived from an EMBL/GenBank/DDBJ whole genome shotgun (WGS) entry which is preliminary data.</text>
</comment>
<dbReference type="OrthoDB" id="47007at2759"/>
<dbReference type="NCBIfam" id="NF005559">
    <property type="entry name" value="PRK07231.1"/>
    <property type="match status" value="1"/>
</dbReference>
<accession>V5HRB9</accession>
<comment type="similarity">
    <text evidence="1">Belongs to the short-chain dehydrogenases/reductases (SDR) family.</text>
</comment>
<evidence type="ECO:0000256" key="1">
    <source>
        <dbReference type="ARBA" id="ARBA00006484"/>
    </source>
</evidence>
<dbReference type="PANTHER" id="PTHR42760:SF124">
    <property type="entry name" value="SHORT-CHAIN DEHYDROGENASE_REDUCTASE"/>
    <property type="match status" value="1"/>
</dbReference>
<evidence type="ECO:0000256" key="2">
    <source>
        <dbReference type="ARBA" id="ARBA00022857"/>
    </source>
</evidence>